<gene>
    <name evidence="5" type="ORF">B0I35DRAFT_420916</name>
</gene>
<proteinExistence type="inferred from homology"/>
<dbReference type="PRINTS" id="PR00081">
    <property type="entry name" value="GDHRDH"/>
</dbReference>
<comment type="similarity">
    <text evidence="1 3">Belongs to the short-chain dehydrogenases/reductases (SDR) family.</text>
</comment>
<name>A0A8K0SYR0_9HYPO</name>
<keyword evidence="2" id="KW-0560">Oxidoreductase</keyword>
<reference evidence="5" key="1">
    <citation type="journal article" date="2021" name="Nat. Commun.">
        <title>Genetic determinants of endophytism in the Arabidopsis root mycobiome.</title>
        <authorList>
            <person name="Mesny F."/>
            <person name="Miyauchi S."/>
            <person name="Thiergart T."/>
            <person name="Pickel B."/>
            <person name="Atanasova L."/>
            <person name="Karlsson M."/>
            <person name="Huettel B."/>
            <person name="Barry K.W."/>
            <person name="Haridas S."/>
            <person name="Chen C."/>
            <person name="Bauer D."/>
            <person name="Andreopoulos W."/>
            <person name="Pangilinan J."/>
            <person name="LaButti K."/>
            <person name="Riley R."/>
            <person name="Lipzen A."/>
            <person name="Clum A."/>
            <person name="Drula E."/>
            <person name="Henrissat B."/>
            <person name="Kohler A."/>
            <person name="Grigoriev I.V."/>
            <person name="Martin F.M."/>
            <person name="Hacquard S."/>
        </authorList>
    </citation>
    <scope>NUCLEOTIDE SEQUENCE</scope>
    <source>
        <strain evidence="5">MPI-CAGE-CH-0235</strain>
    </source>
</reference>
<dbReference type="SMART" id="SM00822">
    <property type="entry name" value="PKS_KR"/>
    <property type="match status" value="1"/>
</dbReference>
<dbReference type="PRINTS" id="PR00080">
    <property type="entry name" value="SDRFAMILY"/>
</dbReference>
<dbReference type="PANTHER" id="PTHR43976:SF16">
    <property type="entry name" value="SHORT-CHAIN DEHYDROGENASE_REDUCTASE FAMILY PROTEIN"/>
    <property type="match status" value="1"/>
</dbReference>
<dbReference type="GO" id="GO:0016491">
    <property type="term" value="F:oxidoreductase activity"/>
    <property type="evidence" value="ECO:0007669"/>
    <property type="project" value="UniProtKB-KW"/>
</dbReference>
<dbReference type="InterPro" id="IPR036291">
    <property type="entry name" value="NAD(P)-bd_dom_sf"/>
</dbReference>
<keyword evidence="6" id="KW-1185">Reference proteome</keyword>
<accession>A0A8K0SYR0</accession>
<dbReference type="Pfam" id="PF00106">
    <property type="entry name" value="adh_short"/>
    <property type="match status" value="1"/>
</dbReference>
<protein>
    <recommendedName>
        <fullName evidence="4">Ketoreductase domain-containing protein</fullName>
    </recommendedName>
</protein>
<evidence type="ECO:0000256" key="2">
    <source>
        <dbReference type="ARBA" id="ARBA00023002"/>
    </source>
</evidence>
<comment type="caution">
    <text evidence="5">The sequence shown here is derived from an EMBL/GenBank/DDBJ whole genome shotgun (WGS) entry which is preliminary data.</text>
</comment>
<dbReference type="CDD" id="cd05374">
    <property type="entry name" value="17beta-HSD-like_SDR_c"/>
    <property type="match status" value="1"/>
</dbReference>
<evidence type="ECO:0000259" key="4">
    <source>
        <dbReference type="SMART" id="SM00822"/>
    </source>
</evidence>
<feature type="domain" description="Ketoreductase" evidence="4">
    <location>
        <begin position="3"/>
        <end position="199"/>
    </location>
</feature>
<evidence type="ECO:0000313" key="5">
    <source>
        <dbReference type="EMBL" id="KAH7325671.1"/>
    </source>
</evidence>
<dbReference type="Proteomes" id="UP000813444">
    <property type="component" value="Unassembled WGS sequence"/>
</dbReference>
<organism evidence="5 6">
    <name type="scientific">Stachybotrys elegans</name>
    <dbReference type="NCBI Taxonomy" id="80388"/>
    <lineage>
        <taxon>Eukaryota</taxon>
        <taxon>Fungi</taxon>
        <taxon>Dikarya</taxon>
        <taxon>Ascomycota</taxon>
        <taxon>Pezizomycotina</taxon>
        <taxon>Sordariomycetes</taxon>
        <taxon>Hypocreomycetidae</taxon>
        <taxon>Hypocreales</taxon>
        <taxon>Stachybotryaceae</taxon>
        <taxon>Stachybotrys</taxon>
    </lineage>
</organism>
<dbReference type="EMBL" id="JAGPNK010000002">
    <property type="protein sequence ID" value="KAH7325671.1"/>
    <property type="molecule type" value="Genomic_DNA"/>
</dbReference>
<sequence>MARTWLITGSSRGLGRALVQAVLESGDNVAATARNPDSLQPFVQKYGAKRVLAAALDVTNADQVFEVVGLAHQTFGRIDIVVNNAGFAATSSLEDMSVETFRRQVDANLLGTVWVTKAVIPILRKQGSGHIFQVSSVGDRLGTPGLSGYQCAKWAVAGLTTVLQQEISGFGIKLTVLEPGAMKTDWAGSSMELGNISEPYQPTVGMFLSFREQFMQNASTPEAVSKAIIQISNVENPPLRLLLGPETPGYAKEALQKLGESDAEWENFTKTLSL</sequence>
<evidence type="ECO:0000256" key="3">
    <source>
        <dbReference type="RuleBase" id="RU000363"/>
    </source>
</evidence>
<dbReference type="InterPro" id="IPR057326">
    <property type="entry name" value="KR_dom"/>
</dbReference>
<dbReference type="Gene3D" id="3.40.50.720">
    <property type="entry name" value="NAD(P)-binding Rossmann-like Domain"/>
    <property type="match status" value="1"/>
</dbReference>
<dbReference type="PANTHER" id="PTHR43976">
    <property type="entry name" value="SHORT CHAIN DEHYDROGENASE"/>
    <property type="match status" value="1"/>
</dbReference>
<dbReference type="SUPFAM" id="SSF51735">
    <property type="entry name" value="NAD(P)-binding Rossmann-fold domains"/>
    <property type="match status" value="1"/>
</dbReference>
<dbReference type="InterPro" id="IPR002347">
    <property type="entry name" value="SDR_fam"/>
</dbReference>
<dbReference type="InterPro" id="IPR051911">
    <property type="entry name" value="SDR_oxidoreductase"/>
</dbReference>
<dbReference type="OrthoDB" id="1933717at2759"/>
<dbReference type="AlphaFoldDB" id="A0A8K0SYR0"/>
<evidence type="ECO:0000256" key="1">
    <source>
        <dbReference type="ARBA" id="ARBA00006484"/>
    </source>
</evidence>
<evidence type="ECO:0000313" key="6">
    <source>
        <dbReference type="Proteomes" id="UP000813444"/>
    </source>
</evidence>